<keyword evidence="6" id="KW-0479">Metal-binding</keyword>
<evidence type="ECO:0000313" key="12">
    <source>
        <dbReference type="EMBL" id="KIL59754.1"/>
    </source>
</evidence>
<evidence type="ECO:0000256" key="4">
    <source>
        <dbReference type="ARBA" id="ARBA00022679"/>
    </source>
</evidence>
<evidence type="ECO:0000256" key="2">
    <source>
        <dbReference type="ARBA" id="ARBA00022454"/>
    </source>
</evidence>
<dbReference type="InterPro" id="IPR001214">
    <property type="entry name" value="SET_dom"/>
</dbReference>
<evidence type="ECO:0000256" key="5">
    <source>
        <dbReference type="ARBA" id="ARBA00022691"/>
    </source>
</evidence>
<dbReference type="PANTHER" id="PTHR46223">
    <property type="entry name" value="HISTONE-LYSINE N-METHYLTRANSFERASE SUV39H"/>
    <property type="match status" value="1"/>
</dbReference>
<evidence type="ECO:0000256" key="1">
    <source>
        <dbReference type="ARBA" id="ARBA00004286"/>
    </source>
</evidence>
<feature type="domain" description="SET" evidence="9">
    <location>
        <begin position="220"/>
        <end position="347"/>
    </location>
</feature>
<keyword evidence="2" id="KW-0158">Chromosome</keyword>
<dbReference type="GO" id="GO:0005634">
    <property type="term" value="C:nucleus"/>
    <property type="evidence" value="ECO:0007669"/>
    <property type="project" value="InterPro"/>
</dbReference>
<dbReference type="InterPro" id="IPR046341">
    <property type="entry name" value="SET_dom_sf"/>
</dbReference>
<evidence type="ECO:0000259" key="9">
    <source>
        <dbReference type="PROSITE" id="PS50280"/>
    </source>
</evidence>
<dbReference type="SUPFAM" id="SSF82199">
    <property type="entry name" value="SET domain"/>
    <property type="match status" value="1"/>
</dbReference>
<evidence type="ECO:0000256" key="7">
    <source>
        <dbReference type="ARBA" id="ARBA00022833"/>
    </source>
</evidence>
<gene>
    <name evidence="12" type="ORF">M378DRAFT_187915</name>
</gene>
<reference evidence="12 13" key="1">
    <citation type="submission" date="2014-04" db="EMBL/GenBank/DDBJ databases">
        <title>Evolutionary Origins and Diversification of the Mycorrhizal Mutualists.</title>
        <authorList>
            <consortium name="DOE Joint Genome Institute"/>
            <consortium name="Mycorrhizal Genomics Consortium"/>
            <person name="Kohler A."/>
            <person name="Kuo A."/>
            <person name="Nagy L.G."/>
            <person name="Floudas D."/>
            <person name="Copeland A."/>
            <person name="Barry K.W."/>
            <person name="Cichocki N."/>
            <person name="Veneault-Fourrey C."/>
            <person name="LaButti K."/>
            <person name="Lindquist E.A."/>
            <person name="Lipzen A."/>
            <person name="Lundell T."/>
            <person name="Morin E."/>
            <person name="Murat C."/>
            <person name="Riley R."/>
            <person name="Ohm R."/>
            <person name="Sun H."/>
            <person name="Tunlid A."/>
            <person name="Henrissat B."/>
            <person name="Grigoriev I.V."/>
            <person name="Hibbett D.S."/>
            <person name="Martin F."/>
        </authorList>
    </citation>
    <scope>NUCLEOTIDE SEQUENCE [LARGE SCALE GENOMIC DNA]</scope>
    <source>
        <strain evidence="12 13">Koide BX008</strain>
    </source>
</reference>
<keyword evidence="5" id="KW-0949">S-adenosyl-L-methionine</keyword>
<evidence type="ECO:0000256" key="8">
    <source>
        <dbReference type="SAM" id="MobiDB-lite"/>
    </source>
</evidence>
<proteinExistence type="predicted"/>
<dbReference type="PROSITE" id="PS50867">
    <property type="entry name" value="PRE_SET"/>
    <property type="match status" value="1"/>
</dbReference>
<dbReference type="FunCoup" id="A0A0C2T014">
    <property type="interactions" value="250"/>
</dbReference>
<feature type="region of interest" description="Disordered" evidence="8">
    <location>
        <begin position="1"/>
        <end position="31"/>
    </location>
</feature>
<evidence type="ECO:0000259" key="11">
    <source>
        <dbReference type="PROSITE" id="PS50868"/>
    </source>
</evidence>
<comment type="subcellular location">
    <subcellularLocation>
        <location evidence="1">Chromosome</location>
    </subcellularLocation>
</comment>
<dbReference type="GO" id="GO:0008270">
    <property type="term" value="F:zinc ion binding"/>
    <property type="evidence" value="ECO:0007669"/>
    <property type="project" value="InterPro"/>
</dbReference>
<dbReference type="PROSITE" id="PS50280">
    <property type="entry name" value="SET"/>
    <property type="match status" value="1"/>
</dbReference>
<keyword evidence="13" id="KW-1185">Reference proteome</keyword>
<dbReference type="STRING" id="946122.A0A0C2T014"/>
<dbReference type="OrthoDB" id="308383at2759"/>
<keyword evidence="3" id="KW-0489">Methyltransferase</keyword>
<dbReference type="SMART" id="SM00468">
    <property type="entry name" value="PreSET"/>
    <property type="match status" value="1"/>
</dbReference>
<dbReference type="GO" id="GO:0005694">
    <property type="term" value="C:chromosome"/>
    <property type="evidence" value="ECO:0007669"/>
    <property type="project" value="UniProtKB-SubCell"/>
</dbReference>
<dbReference type="Proteomes" id="UP000054549">
    <property type="component" value="Unassembled WGS sequence"/>
</dbReference>
<organism evidence="12 13">
    <name type="scientific">Amanita muscaria (strain Koide BX008)</name>
    <dbReference type="NCBI Taxonomy" id="946122"/>
    <lineage>
        <taxon>Eukaryota</taxon>
        <taxon>Fungi</taxon>
        <taxon>Dikarya</taxon>
        <taxon>Basidiomycota</taxon>
        <taxon>Agaricomycotina</taxon>
        <taxon>Agaricomycetes</taxon>
        <taxon>Agaricomycetidae</taxon>
        <taxon>Agaricales</taxon>
        <taxon>Pluteineae</taxon>
        <taxon>Amanitaceae</taxon>
        <taxon>Amanita</taxon>
    </lineage>
</organism>
<dbReference type="Pfam" id="PF00856">
    <property type="entry name" value="SET"/>
    <property type="match status" value="1"/>
</dbReference>
<dbReference type="GO" id="GO:0042054">
    <property type="term" value="F:histone methyltransferase activity"/>
    <property type="evidence" value="ECO:0007669"/>
    <property type="project" value="InterPro"/>
</dbReference>
<dbReference type="SMART" id="SM00508">
    <property type="entry name" value="PostSET"/>
    <property type="match status" value="1"/>
</dbReference>
<evidence type="ECO:0000259" key="10">
    <source>
        <dbReference type="PROSITE" id="PS50867"/>
    </source>
</evidence>
<evidence type="ECO:0008006" key="14">
    <source>
        <dbReference type="Google" id="ProtNLM"/>
    </source>
</evidence>
<keyword evidence="4" id="KW-0808">Transferase</keyword>
<accession>A0A0C2T014</accession>
<dbReference type="GO" id="GO:0032259">
    <property type="term" value="P:methylation"/>
    <property type="evidence" value="ECO:0007669"/>
    <property type="project" value="UniProtKB-KW"/>
</dbReference>
<dbReference type="PANTHER" id="PTHR46223:SF3">
    <property type="entry name" value="HISTONE-LYSINE N-METHYLTRANSFERASE SET-23"/>
    <property type="match status" value="1"/>
</dbReference>
<dbReference type="InterPro" id="IPR003616">
    <property type="entry name" value="Post-SET_dom"/>
</dbReference>
<dbReference type="HOGENOM" id="CLU_020840_3_2_1"/>
<dbReference type="InterPro" id="IPR050973">
    <property type="entry name" value="H3K9_Histone-Lys_N-MTase"/>
</dbReference>
<evidence type="ECO:0000313" key="13">
    <source>
        <dbReference type="Proteomes" id="UP000054549"/>
    </source>
</evidence>
<dbReference type="EMBL" id="KN818310">
    <property type="protein sequence ID" value="KIL59754.1"/>
    <property type="molecule type" value="Genomic_DNA"/>
</dbReference>
<dbReference type="PROSITE" id="PS50868">
    <property type="entry name" value="POST_SET"/>
    <property type="match status" value="1"/>
</dbReference>
<dbReference type="AlphaFoldDB" id="A0A0C2T014"/>
<keyword evidence="7" id="KW-0862">Zinc</keyword>
<protein>
    <recommendedName>
        <fullName evidence="14">SET domain-containing protein</fullName>
    </recommendedName>
</protein>
<feature type="domain" description="Pre-SET" evidence="10">
    <location>
        <begin position="149"/>
        <end position="217"/>
    </location>
</feature>
<sequence>MDMFDATADGEETIPPSALPSSRKSALHEATHSEIPPTIKIDGFTILNWRDFRQDLSNFAPNYHLAKDLPHELQDHINHMSEWTRSLPDMRIVFRAAIQENTASDEPDAPPIQVENYIDDEPAPPWEFHYSNQMWHGEGVPPPDIKSLVSCDCIGRCDPRSKTCACVRRQQEAFEDPNADFAYDNKGRLKELGYPIFECNDLCGCDDDCRNRVVQHGRTSAISIRKTANKGWGVFTDQKKIYKGTFIGIYAGEIITDEAGEERGFNYDKLGKTYLFDIDFHHLRKDHKDWASKYTVDAYHAGNNHSCDPNCTLNPCYINEGNIDKPLLTVFARRDIEPGEELCFSYSGDPDDDESMDASGDTGGQKNDAVYTKCYCGAKNCKGRLFD</sequence>
<feature type="domain" description="Post-SET" evidence="11">
    <location>
        <begin position="370"/>
        <end position="386"/>
    </location>
</feature>
<evidence type="ECO:0000256" key="6">
    <source>
        <dbReference type="ARBA" id="ARBA00022723"/>
    </source>
</evidence>
<dbReference type="SMART" id="SM00317">
    <property type="entry name" value="SET"/>
    <property type="match status" value="1"/>
</dbReference>
<dbReference type="InterPro" id="IPR007728">
    <property type="entry name" value="Pre-SET_dom"/>
</dbReference>
<evidence type="ECO:0000256" key="3">
    <source>
        <dbReference type="ARBA" id="ARBA00022603"/>
    </source>
</evidence>
<dbReference type="Gene3D" id="2.170.270.10">
    <property type="entry name" value="SET domain"/>
    <property type="match status" value="1"/>
</dbReference>
<dbReference type="InParanoid" id="A0A0C2T014"/>
<name>A0A0C2T014_AMAMK</name>
<dbReference type="Pfam" id="PF05033">
    <property type="entry name" value="Pre-SET"/>
    <property type="match status" value="1"/>
</dbReference>